<dbReference type="PRINTS" id="PR01415">
    <property type="entry name" value="ANKYRIN"/>
</dbReference>
<organism evidence="4 5">
    <name type="scientific">Plasmopara halstedii</name>
    <name type="common">Downy mildew of sunflower</name>
    <dbReference type="NCBI Taxonomy" id="4781"/>
    <lineage>
        <taxon>Eukaryota</taxon>
        <taxon>Sar</taxon>
        <taxon>Stramenopiles</taxon>
        <taxon>Oomycota</taxon>
        <taxon>Peronosporomycetes</taxon>
        <taxon>Peronosporales</taxon>
        <taxon>Peronosporaceae</taxon>
        <taxon>Plasmopara</taxon>
    </lineage>
</organism>
<dbReference type="InterPro" id="IPR050776">
    <property type="entry name" value="Ank_Repeat/CDKN_Inhibitor"/>
</dbReference>
<feature type="repeat" description="ANK" evidence="3">
    <location>
        <begin position="114"/>
        <end position="146"/>
    </location>
</feature>
<feature type="repeat" description="ANK" evidence="3">
    <location>
        <begin position="180"/>
        <end position="212"/>
    </location>
</feature>
<dbReference type="SUPFAM" id="SSF48403">
    <property type="entry name" value="Ankyrin repeat"/>
    <property type="match status" value="1"/>
</dbReference>
<keyword evidence="2 3" id="KW-0040">ANK repeat</keyword>
<accession>A0A0P1AZG7</accession>
<dbReference type="Pfam" id="PF12796">
    <property type="entry name" value="Ank_2"/>
    <property type="match status" value="1"/>
</dbReference>
<name>A0A0P1AZG7_PLAHL</name>
<evidence type="ECO:0000256" key="1">
    <source>
        <dbReference type="ARBA" id="ARBA00022737"/>
    </source>
</evidence>
<feature type="repeat" description="ANK" evidence="3">
    <location>
        <begin position="80"/>
        <end position="113"/>
    </location>
</feature>
<keyword evidence="1" id="KW-0677">Repeat</keyword>
<dbReference type="GeneID" id="36400218"/>
<dbReference type="Pfam" id="PF00023">
    <property type="entry name" value="Ank"/>
    <property type="match status" value="1"/>
</dbReference>
<dbReference type="SMART" id="SM00248">
    <property type="entry name" value="ANK"/>
    <property type="match status" value="5"/>
</dbReference>
<dbReference type="OMA" id="WACISGH"/>
<evidence type="ECO:0000256" key="2">
    <source>
        <dbReference type="ARBA" id="ARBA00023043"/>
    </source>
</evidence>
<dbReference type="STRING" id="4781.A0A0P1AZG7"/>
<dbReference type="RefSeq" id="XP_024584198.1">
    <property type="nucleotide sequence ID" value="XM_024718839.1"/>
</dbReference>
<dbReference type="EMBL" id="CCYD01002864">
    <property type="protein sequence ID" value="CEG47829.1"/>
    <property type="molecule type" value="Genomic_DNA"/>
</dbReference>
<dbReference type="PROSITE" id="PS50297">
    <property type="entry name" value="ANK_REP_REGION"/>
    <property type="match status" value="3"/>
</dbReference>
<dbReference type="AlphaFoldDB" id="A0A0P1AZG7"/>
<evidence type="ECO:0000256" key="3">
    <source>
        <dbReference type="PROSITE-ProRule" id="PRU00023"/>
    </source>
</evidence>
<dbReference type="OrthoDB" id="184751at2759"/>
<dbReference type="InterPro" id="IPR036770">
    <property type="entry name" value="Ankyrin_rpt-contain_sf"/>
</dbReference>
<reference evidence="5" key="1">
    <citation type="submission" date="2014-09" db="EMBL/GenBank/DDBJ databases">
        <authorList>
            <person name="Sharma Rahul"/>
            <person name="Thines Marco"/>
        </authorList>
    </citation>
    <scope>NUCLEOTIDE SEQUENCE [LARGE SCALE GENOMIC DNA]</scope>
</reference>
<sequence>MNASYVMTILFGEQCSFCRPLLQPVSQNCVVLVFSKYKYFGASQQRERRPSLYIHNLVKPTFRIVDETTACNVTSGLTMPSDTPLHKAAHNGDKGACLQILEEKSVDVNAPGAGDRRALHRAAGGNHAELCTLLLDKGAEINGADKSGRTALHWASISGHKEATLLLLQKGANINAETTTGMTALHGAAEGGKVEIVRLLMELKADSSKKDSNGKLPFDYAMDGKHKAVVKVLKDMGDVAAQSASCIIQ</sequence>
<keyword evidence="5" id="KW-1185">Reference proteome</keyword>
<dbReference type="InterPro" id="IPR002110">
    <property type="entry name" value="Ankyrin_rpt"/>
</dbReference>
<dbReference type="PANTHER" id="PTHR24201">
    <property type="entry name" value="ANK_REP_REGION DOMAIN-CONTAINING PROTEIN"/>
    <property type="match status" value="1"/>
</dbReference>
<evidence type="ECO:0000313" key="4">
    <source>
        <dbReference type="EMBL" id="CEG47829.1"/>
    </source>
</evidence>
<dbReference type="PROSITE" id="PS50088">
    <property type="entry name" value="ANK_REPEAT"/>
    <property type="match status" value="4"/>
</dbReference>
<feature type="repeat" description="ANK" evidence="3">
    <location>
        <begin position="147"/>
        <end position="179"/>
    </location>
</feature>
<protein>
    <submittedName>
        <fullName evidence="4">Ankyrin</fullName>
    </submittedName>
</protein>
<dbReference type="Proteomes" id="UP000054928">
    <property type="component" value="Unassembled WGS sequence"/>
</dbReference>
<evidence type="ECO:0000313" key="5">
    <source>
        <dbReference type="Proteomes" id="UP000054928"/>
    </source>
</evidence>
<proteinExistence type="predicted"/>
<dbReference type="Gene3D" id="1.25.40.20">
    <property type="entry name" value="Ankyrin repeat-containing domain"/>
    <property type="match status" value="1"/>
</dbReference>